<keyword evidence="3" id="KW-1185">Reference proteome</keyword>
<protein>
    <submittedName>
        <fullName evidence="2">Uncharacterized protein</fullName>
    </submittedName>
</protein>
<dbReference type="EMBL" id="BOMV01000109">
    <property type="protein sequence ID" value="GIF01659.1"/>
    <property type="molecule type" value="Genomic_DNA"/>
</dbReference>
<evidence type="ECO:0000313" key="3">
    <source>
        <dbReference type="Proteomes" id="UP000636960"/>
    </source>
</evidence>
<dbReference type="InterPro" id="IPR011047">
    <property type="entry name" value="Quinoprotein_ADH-like_sf"/>
</dbReference>
<dbReference type="AlphaFoldDB" id="A0A919KAR0"/>
<comment type="caution">
    <text evidence="2">The sequence shown here is derived from an EMBL/GenBank/DDBJ whole genome shotgun (WGS) entry which is preliminary data.</text>
</comment>
<evidence type="ECO:0000313" key="2">
    <source>
        <dbReference type="EMBL" id="GIF01659.1"/>
    </source>
</evidence>
<gene>
    <name evidence="2" type="ORF">Ari01nite_91230</name>
</gene>
<dbReference type="Gene3D" id="2.130.10.10">
    <property type="entry name" value="YVTN repeat-like/Quinoprotein amine dehydrogenase"/>
    <property type="match status" value="1"/>
</dbReference>
<dbReference type="InterPro" id="IPR015943">
    <property type="entry name" value="WD40/YVTN_repeat-like_dom_sf"/>
</dbReference>
<dbReference type="RefSeq" id="WP_203790496.1">
    <property type="nucleotide sequence ID" value="NZ_BOMV01000109.1"/>
</dbReference>
<sequence length="379" mass="39761">MNPDVRATVLGDQVLRVAGGGRIAAVQLARERGYFVQFVRASHLCTATVDATTGEVTAVVDHGELPSKLDESQQRRWETPAEVQLTSGIHDLAKAHHDAAAAYAATDAGVALVALRAGKLQQETNIKTGFGTTRHVAAVPGGVIGATSDGHVFRHDHDGRRVWHVRLHVTSLAADSVGERLLLGTDAGDVQVHARTGEVIGRSSGKAVRAAAFLANGDRVLTGERGTLQVLGGDGSLRWSWRQPERPERLWVQGGRVYLAGEGGLKEIVVGQGVVCRWPSDEAVTAAVVAGGTVFTCGRHVRQFGYATAADRGQLPDLPTPPRSMTLLKTGGPAPGGPAPGGPAPGGRTSTGSDQGGRWLLVAYGDGKLAAWRLAQPQR</sequence>
<accession>A0A919KAR0</accession>
<feature type="region of interest" description="Disordered" evidence="1">
    <location>
        <begin position="312"/>
        <end position="358"/>
    </location>
</feature>
<evidence type="ECO:0000256" key="1">
    <source>
        <dbReference type="SAM" id="MobiDB-lite"/>
    </source>
</evidence>
<reference evidence="2" key="1">
    <citation type="submission" date="2021-01" db="EMBL/GenBank/DDBJ databases">
        <title>Whole genome shotgun sequence of Actinoplanes rishiriensis NBRC 108556.</title>
        <authorList>
            <person name="Komaki H."/>
            <person name="Tamura T."/>
        </authorList>
    </citation>
    <scope>NUCLEOTIDE SEQUENCE</scope>
    <source>
        <strain evidence="2">NBRC 108556</strain>
    </source>
</reference>
<dbReference type="SUPFAM" id="SSF50998">
    <property type="entry name" value="Quinoprotein alcohol dehydrogenase-like"/>
    <property type="match status" value="1"/>
</dbReference>
<organism evidence="2 3">
    <name type="scientific">Paractinoplanes rishiriensis</name>
    <dbReference type="NCBI Taxonomy" id="1050105"/>
    <lineage>
        <taxon>Bacteria</taxon>
        <taxon>Bacillati</taxon>
        <taxon>Actinomycetota</taxon>
        <taxon>Actinomycetes</taxon>
        <taxon>Micromonosporales</taxon>
        <taxon>Micromonosporaceae</taxon>
        <taxon>Paractinoplanes</taxon>
    </lineage>
</organism>
<dbReference type="Proteomes" id="UP000636960">
    <property type="component" value="Unassembled WGS sequence"/>
</dbReference>
<proteinExistence type="predicted"/>
<name>A0A919KAR0_9ACTN</name>